<evidence type="ECO:0000259" key="9">
    <source>
        <dbReference type="PROSITE" id="PS50071"/>
    </source>
</evidence>
<evidence type="ECO:0000313" key="12">
    <source>
        <dbReference type="WBParaSite" id="HNAJ_0000751601-mRNA-1"/>
    </source>
</evidence>
<feature type="compositionally biased region" description="Polar residues" evidence="8">
    <location>
        <begin position="310"/>
        <end position="331"/>
    </location>
</feature>
<dbReference type="GO" id="GO:0000978">
    <property type="term" value="F:RNA polymerase II cis-regulatory region sequence-specific DNA binding"/>
    <property type="evidence" value="ECO:0007669"/>
    <property type="project" value="TreeGrafter"/>
</dbReference>
<keyword evidence="2" id="KW-0217">Developmental protein</keyword>
<feature type="region of interest" description="Disordered" evidence="8">
    <location>
        <begin position="278"/>
        <end position="333"/>
    </location>
</feature>
<evidence type="ECO:0000256" key="3">
    <source>
        <dbReference type="ARBA" id="ARBA00023125"/>
    </source>
</evidence>
<evidence type="ECO:0000256" key="8">
    <source>
        <dbReference type="SAM" id="MobiDB-lite"/>
    </source>
</evidence>
<dbReference type="InterPro" id="IPR009057">
    <property type="entry name" value="Homeodomain-like_sf"/>
</dbReference>
<evidence type="ECO:0000256" key="1">
    <source>
        <dbReference type="ARBA" id="ARBA00004123"/>
    </source>
</evidence>
<dbReference type="GO" id="GO:0005634">
    <property type="term" value="C:nucleus"/>
    <property type="evidence" value="ECO:0007669"/>
    <property type="project" value="UniProtKB-SubCell"/>
</dbReference>
<dbReference type="WBParaSite" id="HNAJ_0000751601-mRNA-1">
    <property type="protein sequence ID" value="HNAJ_0000751601-mRNA-1"/>
    <property type="gene ID" value="HNAJ_0000751601"/>
</dbReference>
<dbReference type="SMART" id="SM00389">
    <property type="entry name" value="HOX"/>
    <property type="match status" value="1"/>
</dbReference>
<dbReference type="PROSITE" id="PS50071">
    <property type="entry name" value="HOMEOBOX_2"/>
    <property type="match status" value="1"/>
</dbReference>
<organism evidence="12">
    <name type="scientific">Rodentolepis nana</name>
    <name type="common">Dwarf tapeworm</name>
    <name type="synonym">Hymenolepis nana</name>
    <dbReference type="NCBI Taxonomy" id="102285"/>
    <lineage>
        <taxon>Eukaryota</taxon>
        <taxon>Metazoa</taxon>
        <taxon>Spiralia</taxon>
        <taxon>Lophotrochozoa</taxon>
        <taxon>Platyhelminthes</taxon>
        <taxon>Cestoda</taxon>
        <taxon>Eucestoda</taxon>
        <taxon>Cyclophyllidea</taxon>
        <taxon>Hymenolepididae</taxon>
        <taxon>Rodentolepis</taxon>
    </lineage>
</organism>
<reference evidence="10 11" key="2">
    <citation type="submission" date="2018-11" db="EMBL/GenBank/DDBJ databases">
        <authorList>
            <consortium name="Pathogen Informatics"/>
        </authorList>
    </citation>
    <scope>NUCLEOTIDE SEQUENCE [LARGE SCALE GENOMIC DNA]</scope>
</reference>
<comment type="subcellular location">
    <subcellularLocation>
        <location evidence="1 6 7">Nucleus</location>
    </subcellularLocation>
</comment>
<dbReference type="GO" id="GO:0030154">
    <property type="term" value="P:cell differentiation"/>
    <property type="evidence" value="ECO:0007669"/>
    <property type="project" value="TreeGrafter"/>
</dbReference>
<dbReference type="EMBL" id="UZAE01012069">
    <property type="protein sequence ID" value="VDO03372.1"/>
    <property type="molecule type" value="Genomic_DNA"/>
</dbReference>
<dbReference type="GO" id="GO:0000981">
    <property type="term" value="F:DNA-binding transcription factor activity, RNA polymerase II-specific"/>
    <property type="evidence" value="ECO:0007669"/>
    <property type="project" value="InterPro"/>
</dbReference>
<keyword evidence="11" id="KW-1185">Reference proteome</keyword>
<feature type="DNA-binding region" description="Homeobox" evidence="6">
    <location>
        <begin position="216"/>
        <end position="275"/>
    </location>
</feature>
<dbReference type="OrthoDB" id="3137333at2759"/>
<dbReference type="STRING" id="102285.A0A158QHJ2"/>
<evidence type="ECO:0000256" key="2">
    <source>
        <dbReference type="ARBA" id="ARBA00022473"/>
    </source>
</evidence>
<dbReference type="FunFam" id="1.10.10.60:FF:000678">
    <property type="entry name" value="C. Elegans Homeobox"/>
    <property type="match status" value="1"/>
</dbReference>
<feature type="compositionally biased region" description="Basic and acidic residues" evidence="8">
    <location>
        <begin position="296"/>
        <end position="309"/>
    </location>
</feature>
<dbReference type="Proteomes" id="UP000278807">
    <property type="component" value="Unassembled WGS sequence"/>
</dbReference>
<dbReference type="PANTHER" id="PTHR24340:SF41">
    <property type="entry name" value="MUSCLE-SPECIFIC HOMEOBOX PROTEIN TINMAN-RELATED"/>
    <property type="match status" value="1"/>
</dbReference>
<accession>A0A158QHJ2</accession>
<dbReference type="InterPro" id="IPR017970">
    <property type="entry name" value="Homeobox_CS"/>
</dbReference>
<dbReference type="SUPFAM" id="SSF46689">
    <property type="entry name" value="Homeodomain-like"/>
    <property type="match status" value="1"/>
</dbReference>
<dbReference type="PANTHER" id="PTHR24340">
    <property type="entry name" value="HOMEOBOX PROTEIN NKX"/>
    <property type="match status" value="1"/>
</dbReference>
<proteinExistence type="predicted"/>
<dbReference type="PRINTS" id="PR00024">
    <property type="entry name" value="HOMEOBOX"/>
</dbReference>
<protein>
    <submittedName>
        <fullName evidence="12">Homeobox domain-containing protein</fullName>
    </submittedName>
</protein>
<sequence length="508" mass="57213">MASPPVENISNLDAPLALDSKKTEGLWEETTEAKKMDIASADDNKKIGNISDSVELKMDPQDSSLTLLQSTNQAMGTTQSPNSFFNTSHWYNGVSDPRVRSDYDYLTRFMGGTQARSVPFDESHLKQKIGFYSSTSTPFLYSQTSNSPNLPSYTSYTPAYSGTPRQTPTSPTLMPVAYQSTGGRDYEGHHKSALAAALVAHQPNPQITSTQPYVQRRKRRVLFSQVQVMELEKRFKQQKYLTAPEREQLAQLINLTPTQVKIWFQNHRYKCKRAYKEKGDGSMDMAQSPINSGSNDGKDDNIPSDHSSPREISSNKGDMSSTLNMIQSPSNEPKERFSAFEQTVPSQENRFFPVSAPPYTGYGNQSVYPSSSRDPSRDIDSACPDIYRSYINQYITDCDPSRRLAASIFGDEVNPNNSTTDYSMNPKAIFEGYQRSDARVPSKHPFGVEMRENDYSTRNMELYRVTQSMVKTEGLWTDYINQEAIDKNSNIPPSTSSIYNFPTNNRTE</sequence>
<feature type="domain" description="Homeobox" evidence="9">
    <location>
        <begin position="214"/>
        <end position="274"/>
    </location>
</feature>
<dbReference type="AlphaFoldDB" id="A0A158QHJ2"/>
<keyword evidence="5 6" id="KW-0539">Nucleus</keyword>
<dbReference type="CDD" id="cd00086">
    <property type="entry name" value="homeodomain"/>
    <property type="match status" value="1"/>
</dbReference>
<evidence type="ECO:0000313" key="11">
    <source>
        <dbReference type="Proteomes" id="UP000278807"/>
    </source>
</evidence>
<dbReference type="InterPro" id="IPR050394">
    <property type="entry name" value="Homeobox_NK-like"/>
</dbReference>
<keyword evidence="4 6" id="KW-0371">Homeobox</keyword>
<dbReference type="PROSITE" id="PS00027">
    <property type="entry name" value="HOMEOBOX_1"/>
    <property type="match status" value="1"/>
</dbReference>
<keyword evidence="3 6" id="KW-0238">DNA-binding</keyword>
<evidence type="ECO:0000256" key="4">
    <source>
        <dbReference type="ARBA" id="ARBA00023155"/>
    </source>
</evidence>
<name>A0A158QHJ2_RODNA</name>
<dbReference type="InterPro" id="IPR001356">
    <property type="entry name" value="HD"/>
</dbReference>
<gene>
    <name evidence="10" type="ORF">HNAJ_LOCUS7512</name>
</gene>
<evidence type="ECO:0000313" key="10">
    <source>
        <dbReference type="EMBL" id="VDO03372.1"/>
    </source>
</evidence>
<evidence type="ECO:0000256" key="5">
    <source>
        <dbReference type="ARBA" id="ARBA00023242"/>
    </source>
</evidence>
<evidence type="ECO:0000256" key="6">
    <source>
        <dbReference type="PROSITE-ProRule" id="PRU00108"/>
    </source>
</evidence>
<dbReference type="InterPro" id="IPR020479">
    <property type="entry name" value="HD_metazoa"/>
</dbReference>
<reference evidence="12" key="1">
    <citation type="submission" date="2016-04" db="UniProtKB">
        <authorList>
            <consortium name="WormBaseParasite"/>
        </authorList>
    </citation>
    <scope>IDENTIFICATION</scope>
</reference>
<dbReference type="Gene3D" id="1.10.10.60">
    <property type="entry name" value="Homeodomain-like"/>
    <property type="match status" value="1"/>
</dbReference>
<dbReference type="Pfam" id="PF00046">
    <property type="entry name" value="Homeodomain"/>
    <property type="match status" value="1"/>
</dbReference>
<evidence type="ECO:0000256" key="7">
    <source>
        <dbReference type="RuleBase" id="RU000682"/>
    </source>
</evidence>